<keyword evidence="2" id="KW-1185">Reference proteome</keyword>
<reference evidence="1" key="1">
    <citation type="submission" date="2019-10" db="EMBL/GenBank/DDBJ databases">
        <authorList>
            <consortium name="DOE Joint Genome Institute"/>
            <person name="Kuo A."/>
            <person name="Miyauchi S."/>
            <person name="Kiss E."/>
            <person name="Drula E."/>
            <person name="Kohler A."/>
            <person name="Sanchez-Garcia M."/>
            <person name="Andreopoulos B."/>
            <person name="Barry K.W."/>
            <person name="Bonito G."/>
            <person name="Buee M."/>
            <person name="Carver A."/>
            <person name="Chen C."/>
            <person name="Cichocki N."/>
            <person name="Clum A."/>
            <person name="Culley D."/>
            <person name="Crous P.W."/>
            <person name="Fauchery L."/>
            <person name="Girlanda M."/>
            <person name="Hayes R."/>
            <person name="Keri Z."/>
            <person name="Labutti K."/>
            <person name="Lipzen A."/>
            <person name="Lombard V."/>
            <person name="Magnuson J."/>
            <person name="Maillard F."/>
            <person name="Morin E."/>
            <person name="Murat C."/>
            <person name="Nolan M."/>
            <person name="Ohm R."/>
            <person name="Pangilinan J."/>
            <person name="Pereira M."/>
            <person name="Perotto S."/>
            <person name="Peter M."/>
            <person name="Riley R."/>
            <person name="Sitrit Y."/>
            <person name="Stielow B."/>
            <person name="Szollosi G."/>
            <person name="Zifcakova L."/>
            <person name="Stursova M."/>
            <person name="Spatafora J.W."/>
            <person name="Tedersoo L."/>
            <person name="Vaario L.-M."/>
            <person name="Yamada A."/>
            <person name="Yan M."/>
            <person name="Wang P."/>
            <person name="Xu J."/>
            <person name="Bruns T."/>
            <person name="Baldrian P."/>
            <person name="Vilgalys R."/>
            <person name="Henrissat B."/>
            <person name="Grigoriev I.V."/>
            <person name="Hibbett D."/>
            <person name="Nagy L.G."/>
            <person name="Martin F.M."/>
        </authorList>
    </citation>
    <scope>NUCLEOTIDE SEQUENCE</scope>
    <source>
        <strain evidence="1">P2</strain>
    </source>
</reference>
<proteinExistence type="predicted"/>
<name>A0ACB6Z877_THEGA</name>
<gene>
    <name evidence="1" type="ORF">BDM02DRAFT_3119645</name>
</gene>
<sequence length="230" mass="24081">MFAKLLLIAIALPALLVRADPTPSIPGPGDSYKQGGDCAIEWDVDTTGKWTKMQIELKTGNNLAMVPLKVITTVDATKETKYVYPCPKVSPNSAIYFYEFTSTSSTEKYWTTRFTITDEKGNSTPPTESTQPNGDKIPWGTGTLVSDGSSSLGSSSSSLSSLPPSSSSGLSESSSRISSSSRLTSTRTPTPTQTGVNTGSSQGSSNSDMAAGVSKVLVLIGLVTASTAFI</sequence>
<accession>A0ACB6Z877</accession>
<reference evidence="1" key="2">
    <citation type="journal article" date="2020" name="Nat. Commun.">
        <title>Large-scale genome sequencing of mycorrhizal fungi provides insights into the early evolution of symbiotic traits.</title>
        <authorList>
            <person name="Miyauchi S."/>
            <person name="Kiss E."/>
            <person name="Kuo A."/>
            <person name="Drula E."/>
            <person name="Kohler A."/>
            <person name="Sanchez-Garcia M."/>
            <person name="Morin E."/>
            <person name="Andreopoulos B."/>
            <person name="Barry K.W."/>
            <person name="Bonito G."/>
            <person name="Buee M."/>
            <person name="Carver A."/>
            <person name="Chen C."/>
            <person name="Cichocki N."/>
            <person name="Clum A."/>
            <person name="Culley D."/>
            <person name="Crous P.W."/>
            <person name="Fauchery L."/>
            <person name="Girlanda M."/>
            <person name="Hayes R.D."/>
            <person name="Keri Z."/>
            <person name="LaButti K."/>
            <person name="Lipzen A."/>
            <person name="Lombard V."/>
            <person name="Magnuson J."/>
            <person name="Maillard F."/>
            <person name="Murat C."/>
            <person name="Nolan M."/>
            <person name="Ohm R.A."/>
            <person name="Pangilinan J."/>
            <person name="Pereira M.F."/>
            <person name="Perotto S."/>
            <person name="Peter M."/>
            <person name="Pfister S."/>
            <person name="Riley R."/>
            <person name="Sitrit Y."/>
            <person name="Stielow J.B."/>
            <person name="Szollosi G."/>
            <person name="Zifcakova L."/>
            <person name="Stursova M."/>
            <person name="Spatafora J.W."/>
            <person name="Tedersoo L."/>
            <person name="Vaario L.M."/>
            <person name="Yamada A."/>
            <person name="Yan M."/>
            <person name="Wang P."/>
            <person name="Xu J."/>
            <person name="Bruns T."/>
            <person name="Baldrian P."/>
            <person name="Vilgalys R."/>
            <person name="Dunand C."/>
            <person name="Henrissat B."/>
            <person name="Grigoriev I.V."/>
            <person name="Hibbett D."/>
            <person name="Nagy L.G."/>
            <person name="Martin F.M."/>
        </authorList>
    </citation>
    <scope>NUCLEOTIDE SEQUENCE</scope>
    <source>
        <strain evidence="1">P2</strain>
    </source>
</reference>
<evidence type="ECO:0000313" key="1">
    <source>
        <dbReference type="EMBL" id="KAF9645808.1"/>
    </source>
</evidence>
<dbReference type="Proteomes" id="UP000886501">
    <property type="component" value="Unassembled WGS sequence"/>
</dbReference>
<protein>
    <submittedName>
        <fullName evidence="1">Uncharacterized protein</fullName>
    </submittedName>
</protein>
<organism evidence="1 2">
    <name type="scientific">Thelephora ganbajun</name>
    <name type="common">Ganba fungus</name>
    <dbReference type="NCBI Taxonomy" id="370292"/>
    <lineage>
        <taxon>Eukaryota</taxon>
        <taxon>Fungi</taxon>
        <taxon>Dikarya</taxon>
        <taxon>Basidiomycota</taxon>
        <taxon>Agaricomycotina</taxon>
        <taxon>Agaricomycetes</taxon>
        <taxon>Thelephorales</taxon>
        <taxon>Thelephoraceae</taxon>
        <taxon>Thelephora</taxon>
    </lineage>
</organism>
<comment type="caution">
    <text evidence="1">The sequence shown here is derived from an EMBL/GenBank/DDBJ whole genome shotgun (WGS) entry which is preliminary data.</text>
</comment>
<evidence type="ECO:0000313" key="2">
    <source>
        <dbReference type="Proteomes" id="UP000886501"/>
    </source>
</evidence>
<dbReference type="EMBL" id="MU118077">
    <property type="protein sequence ID" value="KAF9645808.1"/>
    <property type="molecule type" value="Genomic_DNA"/>
</dbReference>